<organism evidence="1 3">
    <name type="scientific">Symbiodinium natans</name>
    <dbReference type="NCBI Taxonomy" id="878477"/>
    <lineage>
        <taxon>Eukaryota</taxon>
        <taxon>Sar</taxon>
        <taxon>Alveolata</taxon>
        <taxon>Dinophyceae</taxon>
        <taxon>Suessiales</taxon>
        <taxon>Symbiodiniaceae</taxon>
        <taxon>Symbiodinium</taxon>
    </lineage>
</organism>
<dbReference type="EMBL" id="CAJNDS010000509">
    <property type="protein sequence ID" value="CAE7213318.1"/>
    <property type="molecule type" value="Genomic_DNA"/>
</dbReference>
<gene>
    <name evidence="2" type="ORF">SNAT2548_LOCUS30078</name>
    <name evidence="1" type="ORF">SNAT2548_LOCUS7307</name>
</gene>
<dbReference type="EMBL" id="CAJNDS010002590">
    <property type="protein sequence ID" value="CAE7536684.1"/>
    <property type="molecule type" value="Genomic_DNA"/>
</dbReference>
<evidence type="ECO:0000313" key="3">
    <source>
        <dbReference type="Proteomes" id="UP000604046"/>
    </source>
</evidence>
<sequence length="356" mass="39575">MASNPEDPMKSAMEERKEVWKRAQNARKRLCLVSEAKTVAEMQAAVTRAKEAFKIRFKLNEGHEVTILAMDCAWGTQKKPWQEAAQTGSLSKRQVEAAFDYMNSSCQKSFELGFAFDGRSKARRSMLAELTGFESMSEGMLMYQEPEPKKNPEGQVRTRRLPFSALQHEMYYCKLGCGNKSKLAARADDGSSVYKGSWTLRRPDCSPTMSQQAKRTMAESVGITGSIDIAPDGYSADQSVPFMWSESKGQAFWTEFLSAWRVKLVVDLKGAPQLALACVESGVHYVAFAGSAEQASWLSNVLDLASLRKVVSQGHYLFEKDLSQAVQDLFADELETPLQDTIPVLPGSEDDEEQAA</sequence>
<dbReference type="Proteomes" id="UP000604046">
    <property type="component" value="Unassembled WGS sequence"/>
</dbReference>
<dbReference type="AlphaFoldDB" id="A0A812JTE4"/>
<comment type="caution">
    <text evidence="1">The sequence shown here is derived from an EMBL/GenBank/DDBJ whole genome shotgun (WGS) entry which is preliminary data.</text>
</comment>
<reference evidence="1" key="1">
    <citation type="submission" date="2021-02" db="EMBL/GenBank/DDBJ databases">
        <authorList>
            <person name="Dougan E. K."/>
            <person name="Rhodes N."/>
            <person name="Thang M."/>
            <person name="Chan C."/>
        </authorList>
    </citation>
    <scope>NUCLEOTIDE SEQUENCE</scope>
</reference>
<accession>A0A812JTE4</accession>
<proteinExistence type="predicted"/>
<evidence type="ECO:0000313" key="2">
    <source>
        <dbReference type="EMBL" id="CAE7536684.1"/>
    </source>
</evidence>
<evidence type="ECO:0000313" key="1">
    <source>
        <dbReference type="EMBL" id="CAE7213318.1"/>
    </source>
</evidence>
<protein>
    <submittedName>
        <fullName evidence="1">Uncharacterized protein</fullName>
    </submittedName>
</protein>
<name>A0A812JTE4_9DINO</name>
<keyword evidence="3" id="KW-1185">Reference proteome</keyword>